<dbReference type="Proteomes" id="UP000009131">
    <property type="component" value="Unassembled WGS sequence"/>
</dbReference>
<feature type="region of interest" description="Disordered" evidence="1">
    <location>
        <begin position="194"/>
        <end position="228"/>
    </location>
</feature>
<name>G7DSI4_MIXOS</name>
<sequence>MDVPVPQNGEEVSSDGLTDFRLVLPAKYREEHETGRWVYRGTKMPDHFDVTFNDRQRRLYICEAGVCHAMYDSTATRLRCKKANHVPANKRTRRRITMLQAKGLMPSPQPVDWPDRLFDCPTLEELENKPRKKVAHNKIVWPGRIASDELVSAQSLPSTSAVPFESHQLTSARPEINFTELNNDDDPVLVRVSSSATSAPATGPAVRMLTRGNKRPRGEPAALPGQSYRKRKIVGPHGDLEAANALLQLHGRAGQADDDNIDPALVDVDVLDAVEPQEPLFGI</sequence>
<dbReference type="RefSeq" id="XP_014566548.1">
    <property type="nucleotide sequence ID" value="XM_014711062.1"/>
</dbReference>
<dbReference type="InParanoid" id="G7DSI4"/>
<keyword evidence="3" id="KW-1185">Reference proteome</keyword>
<dbReference type="AlphaFoldDB" id="G7DSI4"/>
<comment type="caution">
    <text evidence="2">The sequence shown here is derived from an EMBL/GenBank/DDBJ whole genome shotgun (WGS) entry which is preliminary data.</text>
</comment>
<gene>
    <name evidence="2" type="primary">Mo00188</name>
    <name evidence="2" type="ORF">E5Q_00188</name>
</gene>
<protein>
    <submittedName>
        <fullName evidence="2">Uncharacterized protein</fullName>
    </submittedName>
</protein>
<evidence type="ECO:0000256" key="1">
    <source>
        <dbReference type="SAM" id="MobiDB-lite"/>
    </source>
</evidence>
<dbReference type="EMBL" id="BABT02000007">
    <property type="protein sequence ID" value="GAA93544.1"/>
    <property type="molecule type" value="Genomic_DNA"/>
</dbReference>
<dbReference type="HOGENOM" id="CLU_983823_0_0_1"/>
<reference evidence="2 3" key="2">
    <citation type="journal article" date="2012" name="Open Biol.">
        <title>Characteristics of nucleosomes and linker DNA regions on the genome of the basidiomycete Mixia osmundae revealed by mono- and dinucleosome mapping.</title>
        <authorList>
            <person name="Nishida H."/>
            <person name="Kondo S."/>
            <person name="Matsumoto T."/>
            <person name="Suzuki Y."/>
            <person name="Yoshikawa H."/>
            <person name="Taylor T.D."/>
            <person name="Sugiyama J."/>
        </authorList>
    </citation>
    <scope>NUCLEOTIDE SEQUENCE [LARGE SCALE GENOMIC DNA]</scope>
    <source>
        <strain evidence="3">CBS 9802 / IAM 14324 / JCM 22182 / KY 12970</strain>
    </source>
</reference>
<feature type="compositionally biased region" description="Low complexity" evidence="1">
    <location>
        <begin position="194"/>
        <end position="205"/>
    </location>
</feature>
<evidence type="ECO:0000313" key="2">
    <source>
        <dbReference type="EMBL" id="GAA93544.1"/>
    </source>
</evidence>
<organism evidence="2 3">
    <name type="scientific">Mixia osmundae (strain CBS 9802 / IAM 14324 / JCM 22182 / KY 12970)</name>
    <dbReference type="NCBI Taxonomy" id="764103"/>
    <lineage>
        <taxon>Eukaryota</taxon>
        <taxon>Fungi</taxon>
        <taxon>Dikarya</taxon>
        <taxon>Basidiomycota</taxon>
        <taxon>Pucciniomycotina</taxon>
        <taxon>Mixiomycetes</taxon>
        <taxon>Mixiales</taxon>
        <taxon>Mixiaceae</taxon>
        <taxon>Mixia</taxon>
    </lineage>
</organism>
<reference evidence="2 3" key="1">
    <citation type="journal article" date="2011" name="J. Gen. Appl. Microbiol.">
        <title>Draft genome sequencing of the enigmatic basidiomycete Mixia osmundae.</title>
        <authorList>
            <person name="Nishida H."/>
            <person name="Nagatsuka Y."/>
            <person name="Sugiyama J."/>
        </authorList>
    </citation>
    <scope>NUCLEOTIDE SEQUENCE [LARGE SCALE GENOMIC DNA]</scope>
    <source>
        <strain evidence="3">CBS 9802 / IAM 14324 / JCM 22182 / KY 12970</strain>
    </source>
</reference>
<evidence type="ECO:0000313" key="3">
    <source>
        <dbReference type="Proteomes" id="UP000009131"/>
    </source>
</evidence>
<proteinExistence type="predicted"/>
<accession>G7DSI4</accession>